<protein>
    <submittedName>
        <fullName evidence="4">NAD(P)H-quinone oxidoreductase</fullName>
    </submittedName>
</protein>
<evidence type="ECO:0000313" key="4">
    <source>
        <dbReference type="EMBL" id="TQE99328.1"/>
    </source>
</evidence>
<dbReference type="GO" id="GO:0070402">
    <property type="term" value="F:NADPH binding"/>
    <property type="evidence" value="ECO:0007669"/>
    <property type="project" value="TreeGrafter"/>
</dbReference>
<dbReference type="SUPFAM" id="SSF50129">
    <property type="entry name" value="GroES-like"/>
    <property type="match status" value="1"/>
</dbReference>
<dbReference type="InterPro" id="IPR013149">
    <property type="entry name" value="ADH-like_C"/>
</dbReference>
<evidence type="ECO:0000256" key="2">
    <source>
        <dbReference type="ARBA" id="ARBA00023002"/>
    </source>
</evidence>
<dbReference type="Gene3D" id="3.90.180.10">
    <property type="entry name" value="Medium-chain alcohol dehydrogenases, catalytic domain"/>
    <property type="match status" value="1"/>
</dbReference>
<dbReference type="GO" id="GO:0016651">
    <property type="term" value="F:oxidoreductase activity, acting on NAD(P)H"/>
    <property type="evidence" value="ECO:0007669"/>
    <property type="project" value="TreeGrafter"/>
</dbReference>
<name>A0A540VRG3_9GAMM</name>
<comment type="caution">
    <text evidence="4">The sequence shown here is derived from an EMBL/GenBank/DDBJ whole genome shotgun (WGS) entry which is preliminary data.</text>
</comment>
<evidence type="ECO:0000313" key="5">
    <source>
        <dbReference type="Proteomes" id="UP000315400"/>
    </source>
</evidence>
<dbReference type="Proteomes" id="UP000315400">
    <property type="component" value="Unassembled WGS sequence"/>
</dbReference>
<dbReference type="CDD" id="cd05276">
    <property type="entry name" value="p53_inducible_oxidoreductase"/>
    <property type="match status" value="1"/>
</dbReference>
<dbReference type="SMART" id="SM00829">
    <property type="entry name" value="PKS_ER"/>
    <property type="match status" value="1"/>
</dbReference>
<dbReference type="Pfam" id="PF00107">
    <property type="entry name" value="ADH_zinc_N"/>
    <property type="match status" value="1"/>
</dbReference>
<dbReference type="EMBL" id="VIFK01000071">
    <property type="protein sequence ID" value="TQE99328.1"/>
    <property type="molecule type" value="Genomic_DNA"/>
</dbReference>
<dbReference type="Gene3D" id="3.40.50.720">
    <property type="entry name" value="NAD(P)-binding Rossmann-like Domain"/>
    <property type="match status" value="1"/>
</dbReference>
<accession>A0A540VRG3</accession>
<dbReference type="PANTHER" id="PTHR48106:SF8">
    <property type="entry name" value="OS02G0805600 PROTEIN"/>
    <property type="match status" value="1"/>
</dbReference>
<keyword evidence="2" id="KW-0560">Oxidoreductase</keyword>
<feature type="domain" description="Enoyl reductase (ER)" evidence="3">
    <location>
        <begin position="16"/>
        <end position="329"/>
    </location>
</feature>
<organism evidence="4 5">
    <name type="scientific">Spiribacter salinus</name>
    <dbReference type="NCBI Taxonomy" id="1335746"/>
    <lineage>
        <taxon>Bacteria</taxon>
        <taxon>Pseudomonadati</taxon>
        <taxon>Pseudomonadota</taxon>
        <taxon>Gammaproteobacteria</taxon>
        <taxon>Chromatiales</taxon>
        <taxon>Ectothiorhodospiraceae</taxon>
        <taxon>Spiribacter</taxon>
    </lineage>
</organism>
<keyword evidence="1" id="KW-0521">NADP</keyword>
<sequence length="343" mass="36190">MSIGERMQAVIATEPGGPEVLETVERPAPRPEAGEVLVEVRAAGINRPDVMQRQGRYPVPDGVTDVLGLEVAGTIAAIGPGITHWRVGDPVCALVPGGGYAQFCIADADQCLPVPVGLDLTQAAALPEACFTVWHNLVDRGHLRSGESVLVHGGASGIGTMAIQMACHLGARVFATAGSDERAHRCKELGAEAAFNYRQQDFETESARLTDGQGVNVVLDMVGGSYAARNLRALAVEGRLLQIAFLQGSAIEADVGLLVPRRLTWSGSTLRPRPAAEKAAIARALKHSVWPLIAEGAIRPVIDRCLPFAEVREAHRVMDAGGHFGKLVLEMGDAATPSARANS</sequence>
<evidence type="ECO:0000259" key="3">
    <source>
        <dbReference type="SMART" id="SM00829"/>
    </source>
</evidence>
<dbReference type="SUPFAM" id="SSF51735">
    <property type="entry name" value="NAD(P)-binding Rossmann-fold domains"/>
    <property type="match status" value="1"/>
</dbReference>
<dbReference type="InterPro" id="IPR011032">
    <property type="entry name" value="GroES-like_sf"/>
</dbReference>
<proteinExistence type="predicted"/>
<dbReference type="NCBIfam" id="TIGR02824">
    <property type="entry name" value="quinone_pig3"/>
    <property type="match status" value="1"/>
</dbReference>
<gene>
    <name evidence="4" type="ORF">FKY71_09200</name>
</gene>
<dbReference type="PANTHER" id="PTHR48106">
    <property type="entry name" value="QUINONE OXIDOREDUCTASE PIG3-RELATED"/>
    <property type="match status" value="1"/>
</dbReference>
<reference evidence="4 5" key="1">
    <citation type="submission" date="2019-06" db="EMBL/GenBank/DDBJ databases">
        <title>Metagenome assembled Genome of Spiribacter salinus SL48-SHIP from the microbial mat of Salt Lake 48 (Novosibirsk region, Russia).</title>
        <authorList>
            <person name="Shipova A."/>
            <person name="Rozanov A.S."/>
            <person name="Bryanskaya A.V."/>
            <person name="Peltek S.E."/>
        </authorList>
    </citation>
    <scope>NUCLEOTIDE SEQUENCE [LARGE SCALE GENOMIC DNA]</scope>
    <source>
        <strain evidence="4">SL48-SHIP-2</strain>
    </source>
</reference>
<dbReference type="InterPro" id="IPR014189">
    <property type="entry name" value="Quinone_OxRdtase_PIG3"/>
</dbReference>
<dbReference type="InterPro" id="IPR036291">
    <property type="entry name" value="NAD(P)-bd_dom_sf"/>
</dbReference>
<dbReference type="Pfam" id="PF08240">
    <property type="entry name" value="ADH_N"/>
    <property type="match status" value="1"/>
</dbReference>
<dbReference type="InterPro" id="IPR013154">
    <property type="entry name" value="ADH-like_N"/>
</dbReference>
<dbReference type="AlphaFoldDB" id="A0A540VRG3"/>
<evidence type="ECO:0000256" key="1">
    <source>
        <dbReference type="ARBA" id="ARBA00022857"/>
    </source>
</evidence>
<dbReference type="InterPro" id="IPR020843">
    <property type="entry name" value="ER"/>
</dbReference>